<gene>
    <name evidence="1" type="ORF">AWC38_SpisGene339</name>
</gene>
<dbReference type="EMBL" id="LSMT01000002">
    <property type="protein sequence ID" value="PFX34731.1"/>
    <property type="molecule type" value="Genomic_DNA"/>
</dbReference>
<reference evidence="2" key="1">
    <citation type="journal article" date="2017" name="bioRxiv">
        <title>Comparative analysis of the genomes of Stylophora pistillata and Acropora digitifera provides evidence for extensive differences between species of corals.</title>
        <authorList>
            <person name="Voolstra C.R."/>
            <person name="Li Y."/>
            <person name="Liew Y.J."/>
            <person name="Baumgarten S."/>
            <person name="Zoccola D."/>
            <person name="Flot J.-F."/>
            <person name="Tambutte S."/>
            <person name="Allemand D."/>
            <person name="Aranda M."/>
        </authorList>
    </citation>
    <scope>NUCLEOTIDE SEQUENCE [LARGE SCALE GENOMIC DNA]</scope>
</reference>
<dbReference type="Proteomes" id="UP000225706">
    <property type="component" value="Unassembled WGS sequence"/>
</dbReference>
<dbReference type="PANTHER" id="PTHR31919:SF1">
    <property type="entry name" value="ZINC FINGERS AND HOMEOBOXES PROTEIN 1, ISOFORM 2"/>
    <property type="match status" value="1"/>
</dbReference>
<name>A0A2B4SXU3_STYPI</name>
<dbReference type="AlphaFoldDB" id="A0A2B4SXU3"/>
<accession>A0A2B4SXU3</accession>
<dbReference type="PANTHER" id="PTHR31919">
    <property type="entry name" value="ZINC FINGERS AND HOMEOBOXES PROTEIN 1, ISOFORM 2"/>
    <property type="match status" value="1"/>
</dbReference>
<dbReference type="InterPro" id="IPR041404">
    <property type="entry name" value="DUF5588"/>
</dbReference>
<dbReference type="OrthoDB" id="6334002at2759"/>
<comment type="caution">
    <text evidence="1">The sequence shown here is derived from an EMBL/GenBank/DDBJ whole genome shotgun (WGS) entry which is preliminary data.</text>
</comment>
<proteinExistence type="predicted"/>
<evidence type="ECO:0000313" key="2">
    <source>
        <dbReference type="Proteomes" id="UP000225706"/>
    </source>
</evidence>
<protein>
    <submittedName>
        <fullName evidence="1">Uncharacterized protein</fullName>
    </submittedName>
</protein>
<evidence type="ECO:0000313" key="1">
    <source>
        <dbReference type="EMBL" id="PFX34731.1"/>
    </source>
</evidence>
<organism evidence="1 2">
    <name type="scientific">Stylophora pistillata</name>
    <name type="common">Smooth cauliflower coral</name>
    <dbReference type="NCBI Taxonomy" id="50429"/>
    <lineage>
        <taxon>Eukaryota</taxon>
        <taxon>Metazoa</taxon>
        <taxon>Cnidaria</taxon>
        <taxon>Anthozoa</taxon>
        <taxon>Hexacorallia</taxon>
        <taxon>Scleractinia</taxon>
        <taxon>Astrocoeniina</taxon>
        <taxon>Pocilloporidae</taxon>
        <taxon>Stylophora</taxon>
    </lineage>
</organism>
<sequence length="324" mass="37010">MMECAPAKMPLSWVICSEFSVLHCDTIYKLFICLGEIETLQRCAALHSWNVQFWFSLALAYEKASVSSCKLCQDEDVTIVKGERICSMKHNPAVENCTKMSLNGEYQSREGCYTCTKKCHYFSTENQTQHLTPREPYCMGERQIRHHMENMDFKGQVSPVSRADKKAELEDQSLSCLHKVCPDSLDYDSVLALFSSNEKSLQEECARKRLKWRNHVLSFGSLVKTRFFLEKSMEASSSFAKEKSSTLLTEVNSKIATHAECGCAQLIDKVLEMLYSSVVASGQMQLDQEKDDIKLKELSTKSVTNSVDFEQKWFGDLLFYMDTI</sequence>
<keyword evidence="2" id="KW-1185">Reference proteome</keyword>